<dbReference type="PANTHER" id="PTHR18964:SF149">
    <property type="entry name" value="BIFUNCTIONAL UDP-N-ACETYLGLUCOSAMINE 2-EPIMERASE_N-ACETYLMANNOSAMINE KINASE"/>
    <property type="match status" value="1"/>
</dbReference>
<keyword evidence="3" id="KW-1185">Reference proteome</keyword>
<dbReference type="InterPro" id="IPR036390">
    <property type="entry name" value="WH_DNA-bd_sf"/>
</dbReference>
<organism evidence="2 3">
    <name type="scientific">Nocardia aurea</name>
    <dbReference type="NCBI Taxonomy" id="2144174"/>
    <lineage>
        <taxon>Bacteria</taxon>
        <taxon>Bacillati</taxon>
        <taxon>Actinomycetota</taxon>
        <taxon>Actinomycetes</taxon>
        <taxon>Mycobacteriales</taxon>
        <taxon>Nocardiaceae</taxon>
        <taxon>Nocardia</taxon>
    </lineage>
</organism>
<comment type="caution">
    <text evidence="2">The sequence shown here is derived from an EMBL/GenBank/DDBJ whole genome shotgun (WGS) entry which is preliminary data.</text>
</comment>
<proteinExistence type="inferred from homology"/>
<accession>A0ABV3FP95</accession>
<protein>
    <submittedName>
        <fullName evidence="2">ROK family transcriptional regulator</fullName>
    </submittedName>
</protein>
<dbReference type="EMBL" id="JBFAKC010000003">
    <property type="protein sequence ID" value="MEV0707237.1"/>
    <property type="molecule type" value="Genomic_DNA"/>
</dbReference>
<evidence type="ECO:0000256" key="1">
    <source>
        <dbReference type="ARBA" id="ARBA00006479"/>
    </source>
</evidence>
<evidence type="ECO:0000313" key="2">
    <source>
        <dbReference type="EMBL" id="MEV0707237.1"/>
    </source>
</evidence>
<dbReference type="SUPFAM" id="SSF46785">
    <property type="entry name" value="Winged helix' DNA-binding domain"/>
    <property type="match status" value="1"/>
</dbReference>
<dbReference type="InterPro" id="IPR036388">
    <property type="entry name" value="WH-like_DNA-bd_sf"/>
</dbReference>
<dbReference type="SUPFAM" id="SSF53067">
    <property type="entry name" value="Actin-like ATPase domain"/>
    <property type="match status" value="1"/>
</dbReference>
<comment type="similarity">
    <text evidence="1">Belongs to the ROK (NagC/XylR) family.</text>
</comment>
<dbReference type="Pfam" id="PF13412">
    <property type="entry name" value="HTH_24"/>
    <property type="match status" value="1"/>
</dbReference>
<dbReference type="Gene3D" id="1.10.10.10">
    <property type="entry name" value="Winged helix-like DNA-binding domain superfamily/Winged helix DNA-binding domain"/>
    <property type="match status" value="1"/>
</dbReference>
<dbReference type="Gene3D" id="3.30.420.40">
    <property type="match status" value="2"/>
</dbReference>
<dbReference type="InterPro" id="IPR043129">
    <property type="entry name" value="ATPase_NBD"/>
</dbReference>
<gene>
    <name evidence="2" type="ORF">AB0I48_06680</name>
</gene>
<dbReference type="RefSeq" id="WP_357780947.1">
    <property type="nucleotide sequence ID" value="NZ_JBFAKC010000003.1"/>
</dbReference>
<dbReference type="Pfam" id="PF00480">
    <property type="entry name" value="ROK"/>
    <property type="match status" value="1"/>
</dbReference>
<reference evidence="2 3" key="1">
    <citation type="submission" date="2024-06" db="EMBL/GenBank/DDBJ databases">
        <title>The Natural Products Discovery Center: Release of the First 8490 Sequenced Strains for Exploring Actinobacteria Biosynthetic Diversity.</title>
        <authorList>
            <person name="Kalkreuter E."/>
            <person name="Kautsar S.A."/>
            <person name="Yang D."/>
            <person name="Bader C.D."/>
            <person name="Teijaro C.N."/>
            <person name="Fluegel L."/>
            <person name="Davis C.M."/>
            <person name="Simpson J.R."/>
            <person name="Lauterbach L."/>
            <person name="Steele A.D."/>
            <person name="Gui C."/>
            <person name="Meng S."/>
            <person name="Li G."/>
            <person name="Viehrig K."/>
            <person name="Ye F."/>
            <person name="Su P."/>
            <person name="Kiefer A.F."/>
            <person name="Nichols A."/>
            <person name="Cepeda A.J."/>
            <person name="Yan W."/>
            <person name="Fan B."/>
            <person name="Jiang Y."/>
            <person name="Adhikari A."/>
            <person name="Zheng C.-J."/>
            <person name="Schuster L."/>
            <person name="Cowan T.M."/>
            <person name="Smanski M.J."/>
            <person name="Chevrette M.G."/>
            <person name="De Carvalho L.P.S."/>
            <person name="Shen B."/>
        </authorList>
    </citation>
    <scope>NUCLEOTIDE SEQUENCE [LARGE SCALE GENOMIC DNA]</scope>
    <source>
        <strain evidence="2 3">NPDC050403</strain>
    </source>
</reference>
<name>A0ABV3FP95_9NOCA</name>
<sequence length="386" mass="41048">MVDSSAGAILRTVLESGPVPRSVIATRAGLSPATVTWQTRALVEAGLLTELPETTRSRGIGRPYSPLALDERNVVLAVHIAATRTTVAVVDITGELRSTVKVPHRTNAPYDILDDAAAEIARVRAETTGRVLGLGVAIGGRVDRDSGTVLDHSYLRWHDVPVRRYLAARTGLATELDSHTRALMHAEQLYGRLRGTKSSVVLFVGNVVDTAFAVQGQVHYGPNSAAGSITRMLGIGVARAREDGESATVERYSDHGLLRRASECLPASEIHAAETVPDLIESARRPGPARDLFLERAAAMGRVAATLIDLLDPESVVIVDRGYGRVDGVEAAYLRTVGEFCVLCPDPAGVVGCSSFTGRVLEMAGAAVALHGVFRTPLSVLERKAV</sequence>
<evidence type="ECO:0000313" key="3">
    <source>
        <dbReference type="Proteomes" id="UP001551695"/>
    </source>
</evidence>
<dbReference type="PANTHER" id="PTHR18964">
    <property type="entry name" value="ROK (REPRESSOR, ORF, KINASE) FAMILY"/>
    <property type="match status" value="1"/>
</dbReference>
<dbReference type="InterPro" id="IPR000600">
    <property type="entry name" value="ROK"/>
</dbReference>
<dbReference type="Proteomes" id="UP001551695">
    <property type="component" value="Unassembled WGS sequence"/>
</dbReference>